<accession>A0A9P9YM44</accession>
<evidence type="ECO:0000256" key="1">
    <source>
        <dbReference type="SAM" id="MobiDB-lite"/>
    </source>
</evidence>
<organism evidence="2 3">
    <name type="scientific">Drosophila gunungcola</name>
    <name type="common">fruit fly</name>
    <dbReference type="NCBI Taxonomy" id="103775"/>
    <lineage>
        <taxon>Eukaryota</taxon>
        <taxon>Metazoa</taxon>
        <taxon>Ecdysozoa</taxon>
        <taxon>Arthropoda</taxon>
        <taxon>Hexapoda</taxon>
        <taxon>Insecta</taxon>
        <taxon>Pterygota</taxon>
        <taxon>Neoptera</taxon>
        <taxon>Endopterygota</taxon>
        <taxon>Diptera</taxon>
        <taxon>Brachycera</taxon>
        <taxon>Muscomorpha</taxon>
        <taxon>Ephydroidea</taxon>
        <taxon>Drosophilidae</taxon>
        <taxon>Drosophila</taxon>
        <taxon>Sophophora</taxon>
    </lineage>
</organism>
<protein>
    <submittedName>
        <fullName evidence="2">Uncharacterized protein</fullName>
    </submittedName>
</protein>
<evidence type="ECO:0000313" key="2">
    <source>
        <dbReference type="EMBL" id="KAI8039436.1"/>
    </source>
</evidence>
<feature type="region of interest" description="Disordered" evidence="1">
    <location>
        <begin position="20"/>
        <end position="42"/>
    </location>
</feature>
<sequence>MRKHPHHRSQHFVLFPLCGTKDYGKRDTDTDGDRDRDTDTSLSGAEWRINTAQLLRTASVGGPCCSRFPFPSRCVREVKV</sequence>
<gene>
    <name evidence="2" type="ORF">M5D96_008160</name>
</gene>
<comment type="caution">
    <text evidence="2">The sequence shown here is derived from an EMBL/GenBank/DDBJ whole genome shotgun (WGS) entry which is preliminary data.</text>
</comment>
<name>A0A9P9YM44_9MUSC</name>
<dbReference type="EMBL" id="JAMKOV010000006">
    <property type="protein sequence ID" value="KAI8039436.1"/>
    <property type="molecule type" value="Genomic_DNA"/>
</dbReference>
<dbReference type="AlphaFoldDB" id="A0A9P9YM44"/>
<reference evidence="2" key="1">
    <citation type="journal article" date="2023" name="Genome Biol. Evol.">
        <title>Long-read-based Genome Assembly of Drosophila gunungcola Reveals Fewer Chemosensory Genes in Flower-breeding Species.</title>
        <authorList>
            <person name="Negi A."/>
            <person name="Liao B.Y."/>
            <person name="Yeh S.D."/>
        </authorList>
    </citation>
    <scope>NUCLEOTIDE SEQUENCE</scope>
    <source>
        <strain evidence="2">Sukarami</strain>
    </source>
</reference>
<evidence type="ECO:0000313" key="3">
    <source>
        <dbReference type="Proteomes" id="UP001059596"/>
    </source>
</evidence>
<proteinExistence type="predicted"/>
<feature type="compositionally biased region" description="Basic and acidic residues" evidence="1">
    <location>
        <begin position="22"/>
        <end position="39"/>
    </location>
</feature>
<keyword evidence="3" id="KW-1185">Reference proteome</keyword>
<dbReference type="Proteomes" id="UP001059596">
    <property type="component" value="Unassembled WGS sequence"/>
</dbReference>